<dbReference type="InterPro" id="IPR013578">
    <property type="entry name" value="Peptidase_M16C_assoc"/>
</dbReference>
<sequence length="1064" mass="122280">MGVGLYVAVLFLYHTTETKRFSTDGAEFVIKGGMLSRWNLLWSSQYKILRNQLKNFKSVSTYKDIPGVDAKQPKLSPLQIGSIPHVTKKRKYKYKEGKTYHGFQCERVEHISEFELTSYTFRYERTGTELWHIDRNDSNCVFSINFRTTPFDSTGLPHILEHLSLCGSQKYPVRDPFFKMLNRSVATFMNAMTGPDYTIYPFSTMNEIDFRNLQHIYLDAVFRPNLAYFDFLQEGWRLENKDIFDKHSKLVIKGVVYNEMKGAFSENAQVFGQNLLNNIFPDHTYRHVSGGNPLEIPKLAYNDLVEFHKKYYHPSNARIYSYGLYDVSKTLALLDEEYLSDQSWVDNSYSLIRQQERWTQPRLVHISSRLDNMGTTIDRQNQIAIALLMCDATNIQESFELHVLSELLIRGPNSPFYKNFIEPNFSGGYNQTTGYSSDTKDTTFVVGLQDLRVEDFKKCIEIFDKTIINSMNVGFDSQHVESVLHNLELSLKHQNPNFGNTLLFNSTALWNHDGDVVSNLRVSDMISALRGSISQNKNYFQEKVEKYFANNNHRLTLTMSPDEAYEDKFKQAELELVEQKVKLLDEAKLKKIYERGLILDSYQKAESNTDLLPCLTMNDVRDPPKWPKLFIQNVQNVRTQICKVPTNEITYFKCMFNITGLSPEETHLMPLFCNVISAMGTTNYNYREFDKHILSKTGGFDFKLHLIEDVRDSKSYSLSVMINTHALNNNVPEMFGLCQELIKNARFDDSERLKMLIENYISYISVGVASSGHLYAMLGATSQVCDTGKLKSLLYGVDHIDFMKNLVQSTSTVDICDKLSTIATKVFNKDNMRGAINTTQSYVPSAINNYEKFLESLSAFGKTQTSRNIHYLDPSCQQYVMNIPVNYCAKALFTVPYLHQDHPTLRVLAKLVSAKYLLPEIREKNGAYGAGAKISSDGIFSFYSYRDPNSTKTLNAFDETYKWLRANQNVIDQQSLFEAKLGVLQQLDTPIAPGNIGIDYFLYDVSQEDFESYRSRMLSVTIDDLQSAIENYFGKESMHYGKCILGPVNANLEFETSHKWIINN</sequence>
<evidence type="ECO:0000256" key="10">
    <source>
        <dbReference type="ARBA" id="ARBA00023049"/>
    </source>
</evidence>
<dbReference type="AlphaFoldDB" id="A0A0J9R6F2"/>
<comment type="similarity">
    <text evidence="3">Belongs to the peptidase M16 family. PreP subfamily.</text>
</comment>
<dbReference type="EMBL" id="CM002911">
    <property type="protein sequence ID" value="KMY91591.1"/>
    <property type="molecule type" value="Genomic_DNA"/>
</dbReference>
<evidence type="ECO:0000256" key="7">
    <source>
        <dbReference type="ARBA" id="ARBA00022801"/>
    </source>
</evidence>
<evidence type="ECO:0000256" key="8">
    <source>
        <dbReference type="ARBA" id="ARBA00022833"/>
    </source>
</evidence>
<dbReference type="SUPFAM" id="SSF63411">
    <property type="entry name" value="LuxS/MPP-like metallohydrolase"/>
    <property type="match status" value="4"/>
</dbReference>
<reference evidence="13" key="2">
    <citation type="submission" date="2014-06" db="EMBL/GenBank/DDBJ databases">
        <authorList>
            <person name="Hu T."/>
            <person name="Eisen M.B."/>
            <person name="Thornton K.R."/>
            <person name="Andolfatto P."/>
        </authorList>
    </citation>
    <scope>NUCLEOTIDE SEQUENCE</scope>
    <source>
        <strain evidence="13">W501</strain>
    </source>
</reference>
<keyword evidence="7" id="KW-0378">Hydrolase</keyword>
<keyword evidence="9" id="KW-0809">Transit peptide</keyword>
<dbReference type="FunFam" id="3.30.830.10:FF:000011">
    <property type="entry name" value="Presequence protease, mitochondrial"/>
    <property type="match status" value="1"/>
</dbReference>
<dbReference type="GO" id="GO:0046872">
    <property type="term" value="F:metal ion binding"/>
    <property type="evidence" value="ECO:0007669"/>
    <property type="project" value="UniProtKB-KW"/>
</dbReference>
<feature type="domain" description="Peptidase M16C associated" evidence="12">
    <location>
        <begin position="559"/>
        <end position="806"/>
    </location>
</feature>
<evidence type="ECO:0000256" key="4">
    <source>
        <dbReference type="ARBA" id="ARBA00020167"/>
    </source>
</evidence>
<protein>
    <recommendedName>
        <fullName evidence="4">Presequence protease, mitochondrial</fullName>
    </recommendedName>
</protein>
<keyword evidence="6" id="KW-0479">Metal-binding</keyword>
<dbReference type="SMART" id="SM01264">
    <property type="entry name" value="M16C_associated"/>
    <property type="match status" value="1"/>
</dbReference>
<evidence type="ECO:0000259" key="12">
    <source>
        <dbReference type="SMART" id="SM01264"/>
    </source>
</evidence>
<keyword evidence="5" id="KW-0645">Protease</keyword>
<dbReference type="Pfam" id="PF22516">
    <property type="entry name" value="PreP_C"/>
    <property type="match status" value="1"/>
</dbReference>
<evidence type="ECO:0000256" key="5">
    <source>
        <dbReference type="ARBA" id="ARBA00022670"/>
    </source>
</evidence>
<proteinExistence type="inferred from homology"/>
<dbReference type="GO" id="GO:0016485">
    <property type="term" value="P:protein processing"/>
    <property type="evidence" value="ECO:0007669"/>
    <property type="project" value="TreeGrafter"/>
</dbReference>
<dbReference type="Bgee" id="FBgn0188269">
    <property type="expression patterns" value="Expressed in female reproductive system and 3 other cell types or tissues"/>
</dbReference>
<dbReference type="FunFam" id="3.30.830.10:FF:000009">
    <property type="entry name" value="Presequence protease, mitochondrial"/>
    <property type="match status" value="1"/>
</dbReference>
<dbReference type="Pfam" id="PF05193">
    <property type="entry name" value="Peptidase_M16_C"/>
    <property type="match status" value="1"/>
</dbReference>
<evidence type="ECO:0000256" key="11">
    <source>
        <dbReference type="ARBA" id="ARBA00023128"/>
    </source>
</evidence>
<dbReference type="Pfam" id="PF08367">
    <property type="entry name" value="M16C_assoc"/>
    <property type="match status" value="1"/>
</dbReference>
<dbReference type="PANTHER" id="PTHR43016:SF13">
    <property type="entry name" value="PRESEQUENCE PROTEASE, MITOCHONDRIAL"/>
    <property type="match status" value="1"/>
</dbReference>
<dbReference type="InterPro" id="IPR011249">
    <property type="entry name" value="Metalloenz_LuxS/M16"/>
</dbReference>
<evidence type="ECO:0000313" key="13">
    <source>
        <dbReference type="EMBL" id="KMY91591.1"/>
    </source>
</evidence>
<evidence type="ECO:0000256" key="6">
    <source>
        <dbReference type="ARBA" id="ARBA00022723"/>
    </source>
</evidence>
<dbReference type="FunFam" id="3.30.830.10:FF:000013">
    <property type="entry name" value="Mitochondrial presequence protease"/>
    <property type="match status" value="1"/>
</dbReference>
<organism evidence="13">
    <name type="scientific">Drosophila simulans</name>
    <name type="common">Fruit fly</name>
    <dbReference type="NCBI Taxonomy" id="7240"/>
    <lineage>
        <taxon>Eukaryota</taxon>
        <taxon>Metazoa</taxon>
        <taxon>Ecdysozoa</taxon>
        <taxon>Arthropoda</taxon>
        <taxon>Hexapoda</taxon>
        <taxon>Insecta</taxon>
        <taxon>Pterygota</taxon>
        <taxon>Neoptera</taxon>
        <taxon>Endopterygota</taxon>
        <taxon>Diptera</taxon>
        <taxon>Brachycera</taxon>
        <taxon>Muscomorpha</taxon>
        <taxon>Ephydroidea</taxon>
        <taxon>Drosophilidae</taxon>
        <taxon>Drosophila</taxon>
        <taxon>Sophophora</taxon>
    </lineage>
</organism>
<evidence type="ECO:0000256" key="3">
    <source>
        <dbReference type="ARBA" id="ARBA00007575"/>
    </source>
</evidence>
<reference evidence="13" key="3">
    <citation type="submission" date="2015-04" db="EMBL/GenBank/DDBJ databases">
        <authorList>
            <consortium name="FlyBase"/>
        </authorList>
    </citation>
    <scope>NUCLEOTIDE SEQUENCE</scope>
    <source>
        <strain evidence="13">W501</strain>
    </source>
</reference>
<dbReference type="GO" id="GO:0005759">
    <property type="term" value="C:mitochondrial matrix"/>
    <property type="evidence" value="ECO:0007669"/>
    <property type="project" value="TreeGrafter"/>
</dbReference>
<dbReference type="InterPro" id="IPR055130">
    <property type="entry name" value="PreP_C"/>
</dbReference>
<keyword evidence="10" id="KW-0482">Metalloprotease</keyword>
<dbReference type="OrthoDB" id="10250783at2759"/>
<dbReference type="InterPro" id="IPR007863">
    <property type="entry name" value="Peptidase_M16_C"/>
</dbReference>
<dbReference type="Gene3D" id="3.30.830.10">
    <property type="entry name" value="Metalloenzyme, LuxS/M16 peptidase-like"/>
    <property type="match status" value="4"/>
</dbReference>
<evidence type="ECO:0000256" key="2">
    <source>
        <dbReference type="ARBA" id="ARBA00004173"/>
    </source>
</evidence>
<keyword evidence="8" id="KW-0862">Zinc</keyword>
<keyword evidence="11" id="KW-0496">Mitochondrion</keyword>
<evidence type="ECO:0000256" key="9">
    <source>
        <dbReference type="ARBA" id="ARBA00022946"/>
    </source>
</evidence>
<gene>
    <name evidence="13" type="primary">Dsim\GD16680</name>
    <name evidence="13" type="ORF">Dsimw501_GD16680</name>
</gene>
<name>A0A0J9R6F2_DROSI</name>
<dbReference type="PANTHER" id="PTHR43016">
    <property type="entry name" value="PRESEQUENCE PROTEASE"/>
    <property type="match status" value="1"/>
</dbReference>
<reference evidence="13" key="1">
    <citation type="journal article" date="2013" name="Genome Res.">
        <title>A second-generation assembly of the Drosophila simulans genome provides new insights into patterns of lineage-specific divergence.</title>
        <authorList>
            <person name="Hu T.T."/>
            <person name="Eisen M.B."/>
            <person name="Thornton K.R."/>
            <person name="Andolfatto P."/>
        </authorList>
    </citation>
    <scope>NUCLEOTIDE SEQUENCE [LARGE SCALE GENOMIC DNA]</scope>
    <source>
        <strain evidence="13">W501</strain>
    </source>
</reference>
<evidence type="ECO:0000256" key="1">
    <source>
        <dbReference type="ARBA" id="ARBA00001947"/>
    </source>
</evidence>
<dbReference type="Proteomes" id="UP000035880">
    <property type="component" value="Chromosome 2R"/>
</dbReference>
<comment type="cofactor">
    <cofactor evidence="1">
        <name>Zn(2+)</name>
        <dbReference type="ChEBI" id="CHEBI:29105"/>
    </cofactor>
</comment>
<accession>A0A0J9R6F2</accession>
<dbReference type="GO" id="GO:0004222">
    <property type="term" value="F:metalloendopeptidase activity"/>
    <property type="evidence" value="ECO:0007669"/>
    <property type="project" value="TreeGrafter"/>
</dbReference>
<comment type="subcellular location">
    <subcellularLocation>
        <location evidence="2">Mitochondrion</location>
    </subcellularLocation>
</comment>